<reference evidence="2" key="1">
    <citation type="submission" date="2021-01" db="EMBL/GenBank/DDBJ databases">
        <title>Whole genome shotgun sequence of Actinoplanes nipponensis NBRC 14063.</title>
        <authorList>
            <person name="Komaki H."/>
            <person name="Tamura T."/>
        </authorList>
    </citation>
    <scope>NUCLEOTIDE SEQUENCE</scope>
    <source>
        <strain evidence="2">NBRC 14063</strain>
    </source>
</reference>
<name>A0A919MM58_9ACTN</name>
<evidence type="ECO:0000313" key="3">
    <source>
        <dbReference type="Proteomes" id="UP000647172"/>
    </source>
</evidence>
<gene>
    <name evidence="2" type="ORF">Ani05nite_06070</name>
</gene>
<evidence type="ECO:0000313" key="2">
    <source>
        <dbReference type="EMBL" id="GIE47073.1"/>
    </source>
</evidence>
<evidence type="ECO:0000259" key="1">
    <source>
        <dbReference type="Pfam" id="PF01636"/>
    </source>
</evidence>
<dbReference type="SUPFAM" id="SSF56112">
    <property type="entry name" value="Protein kinase-like (PK-like)"/>
    <property type="match status" value="1"/>
</dbReference>
<dbReference type="Proteomes" id="UP000647172">
    <property type="component" value="Unassembled WGS sequence"/>
</dbReference>
<dbReference type="Gene3D" id="3.30.200.20">
    <property type="entry name" value="Phosphorylase Kinase, domain 1"/>
    <property type="match status" value="1"/>
</dbReference>
<organism evidence="2 3">
    <name type="scientific">Actinoplanes nipponensis</name>
    <dbReference type="NCBI Taxonomy" id="135950"/>
    <lineage>
        <taxon>Bacteria</taxon>
        <taxon>Bacillati</taxon>
        <taxon>Actinomycetota</taxon>
        <taxon>Actinomycetes</taxon>
        <taxon>Micromonosporales</taxon>
        <taxon>Micromonosporaceae</taxon>
        <taxon>Actinoplanes</taxon>
    </lineage>
</organism>
<protein>
    <recommendedName>
        <fullName evidence="1">Aminoglycoside phosphotransferase domain-containing protein</fullName>
    </recommendedName>
</protein>
<dbReference type="AlphaFoldDB" id="A0A919MM58"/>
<dbReference type="Pfam" id="PF01636">
    <property type="entry name" value="APH"/>
    <property type="match status" value="1"/>
</dbReference>
<dbReference type="InterPro" id="IPR011009">
    <property type="entry name" value="Kinase-like_dom_sf"/>
</dbReference>
<dbReference type="InterPro" id="IPR002575">
    <property type="entry name" value="Aminoglycoside_PTrfase"/>
</dbReference>
<feature type="domain" description="Aminoglycoside phosphotransferase" evidence="1">
    <location>
        <begin position="56"/>
        <end position="242"/>
    </location>
</feature>
<proteinExistence type="predicted"/>
<keyword evidence="3" id="KW-1185">Reference proteome</keyword>
<sequence length="314" mass="33855">MTETTVPEATAVRPSWTTALPPGLLATLESRLGAPTVAAVDQTGGFTHGLAARLTLGDGGRVFAKAMPADDGLAAAYRAEAWCAARLPAAVPASRLQFSLEQEGWVVLVFADVEGRNPDLSEPGELAAVLAAFERLAEVLTPNPLPEAPTCEAELRPLVDVWRQYATDGPPADLDPWARRNLDRLVELESHWVSATAGDTLLHFDLRPDNMLLTTTGEVLTVDWACACVGAAWVDLLVLLGSVDGLDGEAIVRSHPVTRDVPAAAIDAFLCALAGLWARESRKPQLPRSPYLRRFQARNGELTLSWLARRTGWR</sequence>
<comment type="caution">
    <text evidence="2">The sequence shown here is derived from an EMBL/GenBank/DDBJ whole genome shotgun (WGS) entry which is preliminary data.</text>
</comment>
<dbReference type="RefSeq" id="WP_203764291.1">
    <property type="nucleotide sequence ID" value="NZ_BAAAYJ010000103.1"/>
</dbReference>
<dbReference type="EMBL" id="BOMQ01000008">
    <property type="protein sequence ID" value="GIE47073.1"/>
    <property type="molecule type" value="Genomic_DNA"/>
</dbReference>
<accession>A0A919MM58</accession>
<dbReference type="Gene3D" id="3.90.1200.10">
    <property type="match status" value="1"/>
</dbReference>